<keyword evidence="3" id="KW-0597">Phosphoprotein</keyword>
<feature type="coiled-coil region" evidence="4">
    <location>
        <begin position="321"/>
        <end position="355"/>
    </location>
</feature>
<evidence type="ECO:0000256" key="4">
    <source>
        <dbReference type="SAM" id="Coils"/>
    </source>
</evidence>
<dbReference type="SUPFAM" id="SSF55785">
    <property type="entry name" value="PYP-like sensor domain (PAS domain)"/>
    <property type="match status" value="1"/>
</dbReference>
<evidence type="ECO:0000259" key="8">
    <source>
        <dbReference type="PROSITE" id="PS50113"/>
    </source>
</evidence>
<dbReference type="EMBL" id="MWQY01000028">
    <property type="protein sequence ID" value="ORC30735.1"/>
    <property type="molecule type" value="Genomic_DNA"/>
</dbReference>
<dbReference type="Gene3D" id="3.30.565.10">
    <property type="entry name" value="Histidine kinase-like ATPase, C-terminal domain"/>
    <property type="match status" value="1"/>
</dbReference>
<evidence type="ECO:0000256" key="3">
    <source>
        <dbReference type="ARBA" id="ARBA00022553"/>
    </source>
</evidence>
<feature type="domain" description="PAS" evidence="7">
    <location>
        <begin position="206"/>
        <end position="263"/>
    </location>
</feature>
<evidence type="ECO:0000259" key="7">
    <source>
        <dbReference type="PROSITE" id="PS50112"/>
    </source>
</evidence>
<feature type="domain" description="Histidine kinase" evidence="6">
    <location>
        <begin position="364"/>
        <end position="611"/>
    </location>
</feature>
<evidence type="ECO:0000313" key="10">
    <source>
        <dbReference type="Proteomes" id="UP000192343"/>
    </source>
</evidence>
<dbReference type="NCBIfam" id="TIGR00229">
    <property type="entry name" value="sensory_box"/>
    <property type="match status" value="1"/>
</dbReference>
<evidence type="ECO:0000259" key="6">
    <source>
        <dbReference type="PROSITE" id="PS50109"/>
    </source>
</evidence>
<dbReference type="Pfam" id="PF13426">
    <property type="entry name" value="PAS_9"/>
    <property type="match status" value="1"/>
</dbReference>
<dbReference type="PROSITE" id="PS50109">
    <property type="entry name" value="HIS_KIN"/>
    <property type="match status" value="1"/>
</dbReference>
<evidence type="ECO:0000313" key="9">
    <source>
        <dbReference type="EMBL" id="ORC30735.1"/>
    </source>
</evidence>
<evidence type="ECO:0000256" key="1">
    <source>
        <dbReference type="ARBA" id="ARBA00000085"/>
    </source>
</evidence>
<dbReference type="InterPro" id="IPR004358">
    <property type="entry name" value="Sig_transdc_His_kin-like_C"/>
</dbReference>
<dbReference type="EC" id="2.7.13.3" evidence="2"/>
<dbReference type="CDD" id="cd00082">
    <property type="entry name" value="HisKA"/>
    <property type="match status" value="1"/>
</dbReference>
<organism evidence="9 10">
    <name type="scientific">Marispirochaeta aestuarii</name>
    <dbReference type="NCBI Taxonomy" id="1963862"/>
    <lineage>
        <taxon>Bacteria</taxon>
        <taxon>Pseudomonadati</taxon>
        <taxon>Spirochaetota</taxon>
        <taxon>Spirochaetia</taxon>
        <taxon>Spirochaetales</taxon>
        <taxon>Spirochaetaceae</taxon>
        <taxon>Marispirochaeta</taxon>
    </lineage>
</organism>
<dbReference type="Proteomes" id="UP000192343">
    <property type="component" value="Unassembled WGS sequence"/>
</dbReference>
<comment type="caution">
    <text evidence="9">The sequence shown here is derived from an EMBL/GenBank/DDBJ whole genome shotgun (WGS) entry which is preliminary data.</text>
</comment>
<sequence>MSILYLWAVPGLCLVFILSVILFRTCRRKKRSLKDTSELLAEGMLDLVHGKGFNSFLRVVNSAMGSKSLILVFFENTIPIDFHFFSRDPALRIKVPEQEKFAGPPDRHVFGVLDELREKQIVCRDGHYRSLYGGLEGKNALLLGFSYQGRVYAVFQFVDRDRSFCGREALENPTLLKTLNAVTQHFYIDHIQTEKRRKAETALRSSEELYRLIFEESMDLVYHTDAGGRILALNPAGLELLGYNTESELRGRRFHEFFSNDEQRDFYFEMIRSQREIRDMEVILVNREGKKIFCLESASASFDSLGEVKSYTGIIKDISERIELEKELFNANIELSEANNQLKKVQTQMVQTEKMASIGQLAAGLAHEINNPLGFVRSNFSTLKRYNEFLISFADDVSGRITPEKIAALQKLRQKYRIDEIKADLGAVFTETEEGMNRMMDIVQNLRNFSHDSRSGDVGELDLNKALKSSLVIARNEIKYHASVSLELSDLPVIRCRPGEIKQIMLNLIVNAAQAVRDRVKKGEKGRILISTFSGDSFACFSIEDSGHGIPSEIRSKIFDPFFTTKDVGSGTGLGLSISYDIVVHKHHGRILVGDSSLGGAIFTVMLPLLGLGSDDELGDLEEV</sequence>
<dbReference type="PRINTS" id="PR00344">
    <property type="entry name" value="BCTRLSENSOR"/>
</dbReference>
<keyword evidence="4" id="KW-0175">Coiled coil</keyword>
<dbReference type="Pfam" id="PF02518">
    <property type="entry name" value="HATPase_c"/>
    <property type="match status" value="1"/>
</dbReference>
<dbReference type="SUPFAM" id="SSF55874">
    <property type="entry name" value="ATPase domain of HSP90 chaperone/DNA topoisomerase II/histidine kinase"/>
    <property type="match status" value="1"/>
</dbReference>
<dbReference type="InterPro" id="IPR035965">
    <property type="entry name" value="PAS-like_dom_sf"/>
</dbReference>
<dbReference type="SMART" id="SM00387">
    <property type="entry name" value="HATPase_c"/>
    <property type="match status" value="1"/>
</dbReference>
<dbReference type="CDD" id="cd00130">
    <property type="entry name" value="PAS"/>
    <property type="match status" value="1"/>
</dbReference>
<dbReference type="InterPro" id="IPR003594">
    <property type="entry name" value="HATPase_dom"/>
</dbReference>
<dbReference type="PROSITE" id="PS50112">
    <property type="entry name" value="PAS"/>
    <property type="match status" value="1"/>
</dbReference>
<feature type="transmembrane region" description="Helical" evidence="5">
    <location>
        <begin position="6"/>
        <end position="23"/>
    </location>
</feature>
<dbReference type="InterPro" id="IPR000700">
    <property type="entry name" value="PAS-assoc_C"/>
</dbReference>
<keyword evidence="5" id="KW-1133">Transmembrane helix</keyword>
<keyword evidence="5" id="KW-0812">Transmembrane</keyword>
<dbReference type="InterPro" id="IPR003661">
    <property type="entry name" value="HisK_dim/P_dom"/>
</dbReference>
<evidence type="ECO:0000256" key="5">
    <source>
        <dbReference type="SAM" id="Phobius"/>
    </source>
</evidence>
<dbReference type="STRING" id="1963862.B4O97_17680"/>
<comment type="catalytic activity">
    <reaction evidence="1">
        <text>ATP + protein L-histidine = ADP + protein N-phospho-L-histidine.</text>
        <dbReference type="EC" id="2.7.13.3"/>
    </reaction>
</comment>
<evidence type="ECO:0000256" key="2">
    <source>
        <dbReference type="ARBA" id="ARBA00012438"/>
    </source>
</evidence>
<protein>
    <recommendedName>
        <fullName evidence="2">histidine kinase</fullName>
        <ecNumber evidence="2">2.7.13.3</ecNumber>
    </recommendedName>
</protein>
<dbReference type="InterPro" id="IPR000014">
    <property type="entry name" value="PAS"/>
</dbReference>
<dbReference type="PANTHER" id="PTHR43065">
    <property type="entry name" value="SENSOR HISTIDINE KINASE"/>
    <property type="match status" value="1"/>
</dbReference>
<dbReference type="InterPro" id="IPR005467">
    <property type="entry name" value="His_kinase_dom"/>
</dbReference>
<dbReference type="Gene3D" id="1.10.287.130">
    <property type="match status" value="1"/>
</dbReference>
<keyword evidence="5" id="KW-0472">Membrane</keyword>
<gene>
    <name evidence="9" type="ORF">B4O97_17680</name>
</gene>
<dbReference type="SMART" id="SM00091">
    <property type="entry name" value="PAS"/>
    <property type="match status" value="1"/>
</dbReference>
<name>A0A1Y1RTH4_9SPIO</name>
<reference evidence="9 10" key="1">
    <citation type="submission" date="2017-03" db="EMBL/GenBank/DDBJ databases">
        <title>Draft Genome sequence of Marispirochaeta sp. strain JC444.</title>
        <authorList>
            <person name="Shivani Y."/>
            <person name="Subhash Y."/>
            <person name="Sasikala C."/>
            <person name="Ramana C."/>
        </authorList>
    </citation>
    <scope>NUCLEOTIDE SEQUENCE [LARGE SCALE GENOMIC DNA]</scope>
    <source>
        <strain evidence="9 10">JC444</strain>
    </source>
</reference>
<dbReference type="InterPro" id="IPR036097">
    <property type="entry name" value="HisK_dim/P_sf"/>
</dbReference>
<dbReference type="GO" id="GO:0000155">
    <property type="term" value="F:phosphorelay sensor kinase activity"/>
    <property type="evidence" value="ECO:0007669"/>
    <property type="project" value="InterPro"/>
</dbReference>
<dbReference type="InterPro" id="IPR036890">
    <property type="entry name" value="HATPase_C_sf"/>
</dbReference>
<feature type="domain" description="PAC" evidence="8">
    <location>
        <begin position="278"/>
        <end position="330"/>
    </location>
</feature>
<dbReference type="PROSITE" id="PS50113">
    <property type="entry name" value="PAC"/>
    <property type="match status" value="1"/>
</dbReference>
<keyword evidence="10" id="KW-1185">Reference proteome</keyword>
<accession>A0A1Y1RTH4</accession>
<dbReference type="Gene3D" id="3.30.450.20">
    <property type="entry name" value="PAS domain"/>
    <property type="match status" value="1"/>
</dbReference>
<dbReference type="AlphaFoldDB" id="A0A1Y1RTH4"/>
<dbReference type="PANTHER" id="PTHR43065:SF50">
    <property type="entry name" value="HISTIDINE KINASE"/>
    <property type="match status" value="1"/>
</dbReference>
<dbReference type="SUPFAM" id="SSF47384">
    <property type="entry name" value="Homodimeric domain of signal transducing histidine kinase"/>
    <property type="match status" value="1"/>
</dbReference>
<proteinExistence type="predicted"/>